<evidence type="ECO:0000313" key="2">
    <source>
        <dbReference type="Proteomes" id="UP001057375"/>
    </source>
</evidence>
<accession>A0ABQ5JTV5</accession>
<sequence>MAPGSILLTTLAHLFRKPRLYFYAFLDCSKKKA</sequence>
<proteinExistence type="predicted"/>
<dbReference type="Proteomes" id="UP001057375">
    <property type="component" value="Unassembled WGS sequence"/>
</dbReference>
<evidence type="ECO:0000313" key="1">
    <source>
        <dbReference type="EMBL" id="GKT16988.1"/>
    </source>
</evidence>
<gene>
    <name evidence="1" type="ORF">ADUPG1_004168</name>
</gene>
<feature type="non-terminal residue" evidence="1">
    <location>
        <position position="33"/>
    </location>
</feature>
<name>A0ABQ5JTV5_9EUKA</name>
<keyword evidence="2" id="KW-1185">Reference proteome</keyword>
<comment type="caution">
    <text evidence="1">The sequence shown here is derived from an EMBL/GenBank/DDBJ whole genome shotgun (WGS) entry which is preliminary data.</text>
</comment>
<protein>
    <submittedName>
        <fullName evidence="1">Uncharacterized protein</fullName>
    </submittedName>
</protein>
<dbReference type="EMBL" id="BQXS01006042">
    <property type="protein sequence ID" value="GKT16988.1"/>
    <property type="molecule type" value="Genomic_DNA"/>
</dbReference>
<reference evidence="1" key="1">
    <citation type="submission" date="2022-03" db="EMBL/GenBank/DDBJ databases">
        <title>Draft genome sequence of Aduncisulcus paluster, a free-living microaerophilic Fornicata.</title>
        <authorList>
            <person name="Yuyama I."/>
            <person name="Kume K."/>
            <person name="Tamura T."/>
            <person name="Inagaki Y."/>
            <person name="Hashimoto T."/>
        </authorList>
    </citation>
    <scope>NUCLEOTIDE SEQUENCE</scope>
    <source>
        <strain evidence="1">NY0171</strain>
    </source>
</reference>
<organism evidence="1 2">
    <name type="scientific">Aduncisulcus paluster</name>
    <dbReference type="NCBI Taxonomy" id="2918883"/>
    <lineage>
        <taxon>Eukaryota</taxon>
        <taxon>Metamonada</taxon>
        <taxon>Carpediemonas-like organisms</taxon>
        <taxon>Aduncisulcus</taxon>
    </lineage>
</organism>